<dbReference type="AlphaFoldDB" id="A0AAV8U9W8"/>
<protein>
    <submittedName>
        <fullName evidence="2">Uncharacterized protein</fullName>
    </submittedName>
</protein>
<reference evidence="2 3" key="1">
    <citation type="submission" date="2021-09" db="EMBL/GenBank/DDBJ databases">
        <title>Genomic insights and catalytic innovation underlie evolution of tropane alkaloids biosynthesis.</title>
        <authorList>
            <person name="Wang Y.-J."/>
            <person name="Tian T."/>
            <person name="Huang J.-P."/>
            <person name="Huang S.-X."/>
        </authorList>
    </citation>
    <scope>NUCLEOTIDE SEQUENCE [LARGE SCALE GENOMIC DNA]</scope>
    <source>
        <strain evidence="2">KIB-2018</strain>
        <tissue evidence="2">Leaf</tissue>
    </source>
</reference>
<sequence>MQVTRRPRLTPSSTAGPRMESPTQGMVVGSRGSRFTALTPEASYDAPTNILPTVDSTRPLVGHTLSGNDQRRQKSLSLSSKRDESHQRGSILGASGNKAKSKGATSSSNRLSSSLGLPAPTGPLRPNPSRPILPAASTFWTQPSSALLGPRGDFFIVACGPGLTGLGISPAHPCEPTQWGDDRGQYQTSGPDGYLTILQRYYIKSRAVEIDSRSLPSVSSAFKRSKSANSFSDFSPRP</sequence>
<evidence type="ECO:0000313" key="3">
    <source>
        <dbReference type="Proteomes" id="UP001159364"/>
    </source>
</evidence>
<dbReference type="Proteomes" id="UP001159364">
    <property type="component" value="Linkage Group LG08"/>
</dbReference>
<proteinExistence type="predicted"/>
<gene>
    <name evidence="2" type="ORF">K2173_012401</name>
</gene>
<feature type="region of interest" description="Disordered" evidence="1">
    <location>
        <begin position="1"/>
        <end position="130"/>
    </location>
</feature>
<dbReference type="EMBL" id="JAIWQS010000008">
    <property type="protein sequence ID" value="KAJ8899225.1"/>
    <property type="molecule type" value="Genomic_DNA"/>
</dbReference>
<evidence type="ECO:0000313" key="2">
    <source>
        <dbReference type="EMBL" id="KAJ8899225.1"/>
    </source>
</evidence>
<accession>A0AAV8U9W8</accession>
<organism evidence="2 3">
    <name type="scientific">Erythroxylum novogranatense</name>
    <dbReference type="NCBI Taxonomy" id="1862640"/>
    <lineage>
        <taxon>Eukaryota</taxon>
        <taxon>Viridiplantae</taxon>
        <taxon>Streptophyta</taxon>
        <taxon>Embryophyta</taxon>
        <taxon>Tracheophyta</taxon>
        <taxon>Spermatophyta</taxon>
        <taxon>Magnoliopsida</taxon>
        <taxon>eudicotyledons</taxon>
        <taxon>Gunneridae</taxon>
        <taxon>Pentapetalae</taxon>
        <taxon>rosids</taxon>
        <taxon>fabids</taxon>
        <taxon>Malpighiales</taxon>
        <taxon>Erythroxylaceae</taxon>
        <taxon>Erythroxylum</taxon>
    </lineage>
</organism>
<feature type="compositionally biased region" description="Low complexity" evidence="1">
    <location>
        <begin position="106"/>
        <end position="117"/>
    </location>
</feature>
<name>A0AAV8U9W8_9ROSI</name>
<comment type="caution">
    <text evidence="2">The sequence shown here is derived from an EMBL/GenBank/DDBJ whole genome shotgun (WGS) entry which is preliminary data.</text>
</comment>
<evidence type="ECO:0000256" key="1">
    <source>
        <dbReference type="SAM" id="MobiDB-lite"/>
    </source>
</evidence>
<feature type="compositionally biased region" description="Pro residues" evidence="1">
    <location>
        <begin position="120"/>
        <end position="130"/>
    </location>
</feature>
<feature type="region of interest" description="Disordered" evidence="1">
    <location>
        <begin position="215"/>
        <end position="238"/>
    </location>
</feature>
<keyword evidence="3" id="KW-1185">Reference proteome</keyword>